<dbReference type="Pfam" id="PF05504">
    <property type="entry name" value="Spore_GerAC"/>
    <property type="match status" value="1"/>
</dbReference>
<evidence type="ECO:0000259" key="10">
    <source>
        <dbReference type="Pfam" id="PF25198"/>
    </source>
</evidence>
<dbReference type="GO" id="GO:0009847">
    <property type="term" value="P:spore germination"/>
    <property type="evidence" value="ECO:0007669"/>
    <property type="project" value="InterPro"/>
</dbReference>
<feature type="domain" description="Spore germination protein N-terminal" evidence="10">
    <location>
        <begin position="24"/>
        <end position="202"/>
    </location>
</feature>
<accession>A0A857DFP8</accession>
<dbReference type="RefSeq" id="WP_158208182.1">
    <property type="nucleotide sequence ID" value="NZ_CP046996.1"/>
</dbReference>
<dbReference type="PANTHER" id="PTHR35789">
    <property type="entry name" value="SPORE GERMINATION PROTEIN B3"/>
    <property type="match status" value="1"/>
</dbReference>
<feature type="domain" description="Spore germination GerAC-like C-terminal" evidence="9">
    <location>
        <begin position="220"/>
        <end position="381"/>
    </location>
</feature>
<gene>
    <name evidence="11" type="ORF">GQ588_05335</name>
</gene>
<evidence type="ECO:0000256" key="3">
    <source>
        <dbReference type="ARBA" id="ARBA00022544"/>
    </source>
</evidence>
<evidence type="ECO:0000256" key="4">
    <source>
        <dbReference type="ARBA" id="ARBA00022729"/>
    </source>
</evidence>
<dbReference type="PANTHER" id="PTHR35789:SF1">
    <property type="entry name" value="SPORE GERMINATION PROTEIN B3"/>
    <property type="match status" value="1"/>
</dbReference>
<feature type="chain" id="PRO_5038864022" evidence="8">
    <location>
        <begin position="22"/>
        <end position="392"/>
    </location>
</feature>
<dbReference type="GO" id="GO:0016020">
    <property type="term" value="C:membrane"/>
    <property type="evidence" value="ECO:0007669"/>
    <property type="project" value="UniProtKB-SubCell"/>
</dbReference>
<reference evidence="11 12" key="1">
    <citation type="submission" date="2019-12" db="EMBL/GenBank/DDBJ databases">
        <title>Sequence classification of anaerobic respiratory reductive dehalogenases: First we see many, then we see few.</title>
        <authorList>
            <person name="Molenda O."/>
            <person name="Puentes Jacome L.A."/>
            <person name="Cao X."/>
            <person name="Nesbo C.L."/>
            <person name="Tang S."/>
            <person name="Morson N."/>
            <person name="Patron J."/>
            <person name="Lomheim L."/>
            <person name="Wishart D.S."/>
            <person name="Edwards E.A."/>
        </authorList>
    </citation>
    <scope>NUCLEOTIDE SEQUENCE [LARGE SCALE GENOMIC DNA]</scope>
    <source>
        <strain evidence="11 12">12DCA</strain>
    </source>
</reference>
<dbReference type="PROSITE" id="PS51257">
    <property type="entry name" value="PROKAR_LIPOPROTEIN"/>
    <property type="match status" value="1"/>
</dbReference>
<proteinExistence type="inferred from homology"/>
<dbReference type="EMBL" id="CP046996">
    <property type="protein sequence ID" value="QHA00110.1"/>
    <property type="molecule type" value="Genomic_DNA"/>
</dbReference>
<evidence type="ECO:0000256" key="1">
    <source>
        <dbReference type="ARBA" id="ARBA00004635"/>
    </source>
</evidence>
<dbReference type="Proteomes" id="UP000430508">
    <property type="component" value="Chromosome"/>
</dbReference>
<evidence type="ECO:0000313" key="12">
    <source>
        <dbReference type="Proteomes" id="UP000430508"/>
    </source>
</evidence>
<keyword evidence="4 8" id="KW-0732">Signal</keyword>
<comment type="similarity">
    <text evidence="2">Belongs to the GerABKC lipoprotein family.</text>
</comment>
<evidence type="ECO:0000313" key="11">
    <source>
        <dbReference type="EMBL" id="QHA00110.1"/>
    </source>
</evidence>
<dbReference type="InterPro" id="IPR046953">
    <property type="entry name" value="Spore_GerAC-like_C"/>
</dbReference>
<evidence type="ECO:0000259" key="9">
    <source>
        <dbReference type="Pfam" id="PF05504"/>
    </source>
</evidence>
<evidence type="ECO:0000256" key="5">
    <source>
        <dbReference type="ARBA" id="ARBA00023136"/>
    </source>
</evidence>
<keyword evidence="3" id="KW-0309">Germination</keyword>
<dbReference type="InterPro" id="IPR038501">
    <property type="entry name" value="Spore_GerAC_C_sf"/>
</dbReference>
<keyword evidence="5" id="KW-0472">Membrane</keyword>
<dbReference type="NCBIfam" id="TIGR02887">
    <property type="entry name" value="spore_ger_x_C"/>
    <property type="match status" value="1"/>
</dbReference>
<dbReference type="Gene3D" id="3.30.300.210">
    <property type="entry name" value="Nutrient germinant receptor protein C, domain 3"/>
    <property type="match status" value="1"/>
</dbReference>
<keyword evidence="7" id="KW-0449">Lipoprotein</keyword>
<comment type="subcellular location">
    <subcellularLocation>
        <location evidence="1">Membrane</location>
        <topology evidence="1">Lipid-anchor</topology>
    </subcellularLocation>
</comment>
<dbReference type="InterPro" id="IPR057336">
    <property type="entry name" value="GerAC_N"/>
</dbReference>
<keyword evidence="6" id="KW-0564">Palmitate</keyword>
<protein>
    <submittedName>
        <fullName evidence="11">Ger(X)C family spore germination protein</fullName>
    </submittedName>
</protein>
<organism evidence="11 12">
    <name type="scientific">Dehalobacter restrictus</name>
    <dbReference type="NCBI Taxonomy" id="55583"/>
    <lineage>
        <taxon>Bacteria</taxon>
        <taxon>Bacillati</taxon>
        <taxon>Bacillota</taxon>
        <taxon>Clostridia</taxon>
        <taxon>Eubacteriales</taxon>
        <taxon>Desulfitobacteriaceae</taxon>
        <taxon>Dehalobacter</taxon>
    </lineage>
</organism>
<evidence type="ECO:0000256" key="7">
    <source>
        <dbReference type="ARBA" id="ARBA00023288"/>
    </source>
</evidence>
<evidence type="ECO:0000256" key="2">
    <source>
        <dbReference type="ARBA" id="ARBA00007886"/>
    </source>
</evidence>
<dbReference type="InterPro" id="IPR008844">
    <property type="entry name" value="Spore_GerAC-like"/>
</dbReference>
<sequence length="392" mass="43770">MKRKIMQFCLLILLLSTFFISGCKKEVEDLAVATMFGGDYVNVNGVDQFQVWMRIMRPSDTGEQDSQQKDGTSSEYLISATSTSMMEIISKLMVRLPKTPFYGHTYVHVYGARNAQENFPTQIGVSMNNADARGGAFLLVTKGLASRIIQLQPSGTTTLTQQIKNQSERIAIDKGVACGITMNEFSEWLLSPDRDALLPEIEPISSVEGETVPDSVIVQGFGVFREARLVGWLDKEEALGYLLIARKLKDVHIAIPFTINNKSLGYYLTGSKSKINFTITNGKPSFKIKIQTVGLIPETGGLDITSDQIKPLEKLISDKIREYPLKSIAKAKEYDSDFFGLMQKIHRYDPSFWQEIASKWRDTFRQADVEVEVEAKIVGSGVVSKSFNSLSE</sequence>
<evidence type="ECO:0000256" key="6">
    <source>
        <dbReference type="ARBA" id="ARBA00023139"/>
    </source>
</evidence>
<dbReference type="Pfam" id="PF25198">
    <property type="entry name" value="Spore_GerAC_N"/>
    <property type="match status" value="1"/>
</dbReference>
<dbReference type="AlphaFoldDB" id="A0A857DFP8"/>
<name>A0A857DFP8_9FIRM</name>
<evidence type="ECO:0000256" key="8">
    <source>
        <dbReference type="SAM" id="SignalP"/>
    </source>
</evidence>
<feature type="signal peptide" evidence="8">
    <location>
        <begin position="1"/>
        <end position="21"/>
    </location>
</feature>